<organism evidence="1 2">
    <name type="scientific">Apiotrichum porosum</name>
    <dbReference type="NCBI Taxonomy" id="105984"/>
    <lineage>
        <taxon>Eukaryota</taxon>
        <taxon>Fungi</taxon>
        <taxon>Dikarya</taxon>
        <taxon>Basidiomycota</taxon>
        <taxon>Agaricomycotina</taxon>
        <taxon>Tremellomycetes</taxon>
        <taxon>Trichosporonales</taxon>
        <taxon>Trichosporonaceae</taxon>
        <taxon>Apiotrichum</taxon>
    </lineage>
</organism>
<protein>
    <submittedName>
        <fullName evidence="1">Uncharacterized protein</fullName>
    </submittedName>
</protein>
<keyword evidence="2" id="KW-1185">Reference proteome</keyword>
<accession>A0A427Y992</accession>
<dbReference type="AlphaFoldDB" id="A0A427Y992"/>
<evidence type="ECO:0000313" key="1">
    <source>
        <dbReference type="EMBL" id="RSH87701.1"/>
    </source>
</evidence>
<evidence type="ECO:0000313" key="2">
    <source>
        <dbReference type="Proteomes" id="UP000279236"/>
    </source>
</evidence>
<dbReference type="EMBL" id="RSCE01000001">
    <property type="protein sequence ID" value="RSH87701.1"/>
    <property type="molecule type" value="Genomic_DNA"/>
</dbReference>
<dbReference type="GeneID" id="39584760"/>
<proteinExistence type="predicted"/>
<gene>
    <name evidence="1" type="ORF">EHS24_000217</name>
</gene>
<reference evidence="1 2" key="1">
    <citation type="submission" date="2018-11" db="EMBL/GenBank/DDBJ databases">
        <title>Genome sequence of Apiotrichum porosum DSM 27194.</title>
        <authorList>
            <person name="Aliyu H."/>
            <person name="Gorte O."/>
            <person name="Ochsenreither K."/>
        </authorList>
    </citation>
    <scope>NUCLEOTIDE SEQUENCE [LARGE SCALE GENOMIC DNA]</scope>
    <source>
        <strain evidence="1 2">DSM 27194</strain>
    </source>
</reference>
<dbReference type="RefSeq" id="XP_028479909.1">
    <property type="nucleotide sequence ID" value="XM_028616052.1"/>
</dbReference>
<name>A0A427Y992_9TREE</name>
<comment type="caution">
    <text evidence="1">The sequence shown here is derived from an EMBL/GenBank/DDBJ whole genome shotgun (WGS) entry which is preliminary data.</text>
</comment>
<dbReference type="Proteomes" id="UP000279236">
    <property type="component" value="Unassembled WGS sequence"/>
</dbReference>
<sequence length="236" mass="26781">MDFLDLALRAGNMTTDPMLMRLNLGVGVANDLIAFGSKSRFGRAERRRLTDQVNTAFDLLSHIFSNTSTLAVSCSQPMTRPWHKRVISIRLSSVMFLVLDRWTPGLIIHDGVYVTVGVPLCNVPRQIVIYRDVQDPDAVYNIELIGDHMVEMAALDNIHNYAANGLPVEELYVQYVTSKLSLPYDKCKSVSYYSVPANAVVEYNDKNERVFTPGEMKAHKVMRNVDYHFRRETYTG</sequence>